<evidence type="ECO:0000256" key="1">
    <source>
        <dbReference type="ARBA" id="ARBA00004370"/>
    </source>
</evidence>
<evidence type="ECO:0000313" key="9">
    <source>
        <dbReference type="EMBL" id="GIQ67622.1"/>
    </source>
</evidence>
<keyword evidence="6" id="KW-0175">Coiled coil</keyword>
<dbReference type="PANTHER" id="PTHR10465:SF0">
    <property type="entry name" value="SARCALUMENIN"/>
    <property type="match status" value="1"/>
</dbReference>
<evidence type="ECO:0000256" key="5">
    <source>
        <dbReference type="ARBA" id="ARBA00023136"/>
    </source>
</evidence>
<dbReference type="Pfam" id="PF00350">
    <property type="entry name" value="Dynamin_N"/>
    <property type="match status" value="2"/>
</dbReference>
<gene>
    <name evidence="9" type="ORF">XYCOK13_04460</name>
</gene>
<comment type="subcellular location">
    <subcellularLocation>
        <location evidence="1">Membrane</location>
    </subcellularLocation>
</comment>
<protein>
    <recommendedName>
        <fullName evidence="8">Dynamin N-terminal domain-containing protein</fullName>
    </recommendedName>
</protein>
<feature type="compositionally biased region" description="Polar residues" evidence="7">
    <location>
        <begin position="575"/>
        <end position="588"/>
    </location>
</feature>
<keyword evidence="4" id="KW-0342">GTP-binding</keyword>
<dbReference type="InterPro" id="IPR027417">
    <property type="entry name" value="P-loop_NTPase"/>
</dbReference>
<keyword evidence="5" id="KW-0472">Membrane</keyword>
<dbReference type="GO" id="GO:0005525">
    <property type="term" value="F:GTP binding"/>
    <property type="evidence" value="ECO:0007669"/>
    <property type="project" value="UniProtKB-KW"/>
</dbReference>
<name>A0A8J4GYM5_9BACL</name>
<evidence type="ECO:0000313" key="10">
    <source>
        <dbReference type="Proteomes" id="UP000677918"/>
    </source>
</evidence>
<keyword evidence="10" id="KW-1185">Reference proteome</keyword>
<organism evidence="9 10">
    <name type="scientific">Xylanibacillus composti</name>
    <dbReference type="NCBI Taxonomy" id="1572762"/>
    <lineage>
        <taxon>Bacteria</taxon>
        <taxon>Bacillati</taxon>
        <taxon>Bacillota</taxon>
        <taxon>Bacilli</taxon>
        <taxon>Bacillales</taxon>
        <taxon>Paenibacillaceae</taxon>
        <taxon>Xylanibacillus</taxon>
    </lineage>
</organism>
<evidence type="ECO:0000256" key="4">
    <source>
        <dbReference type="ARBA" id="ARBA00023134"/>
    </source>
</evidence>
<dbReference type="CDD" id="cd09912">
    <property type="entry name" value="DLP_2"/>
    <property type="match status" value="2"/>
</dbReference>
<comment type="caution">
    <text evidence="9">The sequence shown here is derived from an EMBL/GenBank/DDBJ whole genome shotgun (WGS) entry which is preliminary data.</text>
</comment>
<dbReference type="Gene3D" id="3.40.50.300">
    <property type="entry name" value="P-loop containing nucleotide triphosphate hydrolases"/>
    <property type="match status" value="2"/>
</dbReference>
<dbReference type="PANTHER" id="PTHR10465">
    <property type="entry name" value="TRANSMEMBRANE GTPASE FZO1"/>
    <property type="match status" value="1"/>
</dbReference>
<dbReference type="EMBL" id="BOVK01000006">
    <property type="protein sequence ID" value="GIQ67622.1"/>
    <property type="molecule type" value="Genomic_DNA"/>
</dbReference>
<evidence type="ECO:0000259" key="8">
    <source>
        <dbReference type="Pfam" id="PF00350"/>
    </source>
</evidence>
<dbReference type="InterPro" id="IPR027094">
    <property type="entry name" value="Mitofusin_fam"/>
</dbReference>
<sequence length="1228" mass="138959">MQFIDMANQLKQAGNHSAAAQLIELYEKVQSGRLDIAFCGHFSAGKSSLINALSGTRLLPSSPIPTSANVVSISKGQPSAIVWLKGLDGHVDTREVALAELDAFCRNSDDVVKVSIHYPIERLQEQTVWLDTPGVDSTDAAHARATESALHLADAVLYVMDYNHVQSETNFAFARELEERGKPLFLIVNQIDKHRESEIPFETFAEGVRKAFADWHIQPLDFFFLSLKQPDHPHNEWHRLTAMLEQLQQHRDVLIKRNVIASAKHLIGMHKQQRLLEQEEMREKLRDAADAGHELSPDMRHELEEAGRLRTDLDTKPASWKQELGKLLDFANITPAETRELARLMIESRQSGFRMGWLFAGGKTEQERKARLQTFADKFAEDIESQIVWHLRSWLNELAERELADGAGTDWGGDISLRLEPDWLADAVRDQATVTGEYVLNYMRDIAAEVKSRFRRQALDVMEKIEEKWRSALQVRLTQLDDELEQVRQAEAAQAELAELDAGLDREEQALLEQLPPMPPLPEIAQDAVEGSEEEAVPALFQQHADAHARQSASAMAQAAAASAAAGGIAPSEQIGGTASSARTSNAPESLAESGGKLQDRAKAAAKLLEAAAAEAELYPAFRHTVKELRERAKRLRERRFSLALFGAFSAGKSSFANALMGGPLLPVSPNPTTAAINRILPAEEERPHGSARILMKPQATLWEDMQHSMQALGLTAAAPEEAIHRIRQVRPDNVRPKGKPHLAFLTAVASGWERNADLLGRTLDADMETFRRYAAVESDSCFVERIDLYVDAPLTRSGMMLVDTPGADSINARHTGVAFHYMKNADAIIFITYYNHAFSLADREFLRQLGQVKDSFDMDKMFFVINAADLAENAQELEDVAAHLADNLNRFEIREPRLYPVSSLNALEAKLSQDADKLEQSGWARLERELSRFGLEELSELAVQNAVQEVQQVIRTLNEWERIATADQAEREQEEQRRQQAWRDWLAELEQLSGQSKEKQALQQEIRELVYYVKQRHAFRFGEWMQEAFNPASLRGDVRSVKEALAECWFEFVQLIDNHLSREMQATTLRIERILRQLLAGLWEEWRRQFTIRFPSAAIPDYETDMPPTPVIEETAGWNKPDLARLQSLFKNAKHYFEGNGRTNMREWLESVVTPQAEAYLQAHEERLLAYYERHWEQLCDQASRRCLELAEAYQAGTESLPHDDQSLSKLRATRDRLQQELVRFAG</sequence>
<evidence type="ECO:0000256" key="3">
    <source>
        <dbReference type="ARBA" id="ARBA00022801"/>
    </source>
</evidence>
<dbReference type="Proteomes" id="UP000677918">
    <property type="component" value="Unassembled WGS sequence"/>
</dbReference>
<keyword evidence="2" id="KW-0547">Nucleotide-binding</keyword>
<feature type="region of interest" description="Disordered" evidence="7">
    <location>
        <begin position="574"/>
        <end position="598"/>
    </location>
</feature>
<keyword evidence="3" id="KW-0378">Hydrolase</keyword>
<dbReference type="RefSeq" id="WP_213410245.1">
    <property type="nucleotide sequence ID" value="NZ_BOVK01000006.1"/>
</dbReference>
<dbReference type="AlphaFoldDB" id="A0A8J4GYM5"/>
<proteinExistence type="predicted"/>
<feature type="domain" description="Dynamin N-terminal" evidence="8">
    <location>
        <begin position="644"/>
        <end position="868"/>
    </location>
</feature>
<feature type="coiled-coil region" evidence="6">
    <location>
        <begin position="868"/>
        <end position="978"/>
    </location>
</feature>
<dbReference type="InterPro" id="IPR045063">
    <property type="entry name" value="Dynamin_N"/>
</dbReference>
<feature type="coiled-coil region" evidence="6">
    <location>
        <begin position="470"/>
        <end position="510"/>
    </location>
</feature>
<dbReference type="SUPFAM" id="SSF52540">
    <property type="entry name" value="P-loop containing nucleoside triphosphate hydrolases"/>
    <property type="match status" value="2"/>
</dbReference>
<evidence type="ECO:0000256" key="6">
    <source>
        <dbReference type="SAM" id="Coils"/>
    </source>
</evidence>
<evidence type="ECO:0000256" key="7">
    <source>
        <dbReference type="SAM" id="MobiDB-lite"/>
    </source>
</evidence>
<evidence type="ECO:0000256" key="2">
    <source>
        <dbReference type="ARBA" id="ARBA00022741"/>
    </source>
</evidence>
<accession>A0A8J4GYM5</accession>
<reference evidence="9" key="1">
    <citation type="submission" date="2021-04" db="EMBL/GenBank/DDBJ databases">
        <title>Draft genome sequence of Xylanibacillus composti strain K13.</title>
        <authorList>
            <person name="Uke A."/>
            <person name="Chhe C."/>
            <person name="Baramee S."/>
            <person name="Kosugi A."/>
        </authorList>
    </citation>
    <scope>NUCLEOTIDE SEQUENCE</scope>
    <source>
        <strain evidence="9">K13</strain>
    </source>
</reference>
<dbReference type="GO" id="GO:0003924">
    <property type="term" value="F:GTPase activity"/>
    <property type="evidence" value="ECO:0007669"/>
    <property type="project" value="InterPro"/>
</dbReference>
<feature type="domain" description="Dynamin N-terminal" evidence="8">
    <location>
        <begin position="36"/>
        <end position="190"/>
    </location>
</feature>
<dbReference type="GO" id="GO:0016020">
    <property type="term" value="C:membrane"/>
    <property type="evidence" value="ECO:0007669"/>
    <property type="project" value="UniProtKB-SubCell"/>
</dbReference>